<evidence type="ECO:0000256" key="7">
    <source>
        <dbReference type="RuleBase" id="RU000304"/>
    </source>
</evidence>
<dbReference type="OrthoDB" id="40902at2759"/>
<accession>F2UML5</accession>
<dbReference type="InParanoid" id="F2UML5"/>
<dbReference type="EMBL" id="GL832982">
    <property type="protein sequence ID" value="EGD78364.1"/>
    <property type="molecule type" value="Genomic_DNA"/>
</dbReference>
<keyword evidence="10" id="KW-1185">Reference proteome</keyword>
<dbReference type="STRING" id="946362.F2UML5"/>
<dbReference type="GO" id="GO:0004674">
    <property type="term" value="F:protein serine/threonine kinase activity"/>
    <property type="evidence" value="ECO:0007669"/>
    <property type="project" value="UniProtKB-KW"/>
</dbReference>
<proteinExistence type="inferred from homology"/>
<evidence type="ECO:0000313" key="9">
    <source>
        <dbReference type="EMBL" id="EGD78364.1"/>
    </source>
</evidence>
<dbReference type="InterPro" id="IPR000719">
    <property type="entry name" value="Prot_kinase_dom"/>
</dbReference>
<sequence>MDGRFEIGKEIGKGAFSVVHRCKRLEDGKILAVKVIDKAKIKKPQDLQYEIDILKELKHEHILGLIEAVNTEKKCYLVTDLLGGGELFDHIIEQGSYTEKDAAGILTQILDALSYLHTNSVVHRDLKPENLLCASRENPTQRIVISDFGLARKLNPDEKLSNACGTPGYVSPEILLHEPYAYEVDIWALGVIAYILLVGYPPFYSEDDNDQEVLQMTMEGKYDFDEDWEDVSESAKQFIRGMLEMDTKKRWSARQCLEHSWVQGHTAANVNIAERVSSKMKAHFAKRNWKKLFNAQRAIQRFRMDFGSKNES</sequence>
<keyword evidence="3 6" id="KW-0547">Nucleotide-binding</keyword>
<evidence type="ECO:0000256" key="6">
    <source>
        <dbReference type="PROSITE-ProRule" id="PRU10141"/>
    </source>
</evidence>
<dbReference type="GO" id="GO:0005524">
    <property type="term" value="F:ATP binding"/>
    <property type="evidence" value="ECO:0007669"/>
    <property type="project" value="UniProtKB-UniRule"/>
</dbReference>
<keyword evidence="4 9" id="KW-0418">Kinase</keyword>
<dbReference type="InterPro" id="IPR011009">
    <property type="entry name" value="Kinase-like_dom_sf"/>
</dbReference>
<dbReference type="KEGG" id="sre:PTSG_09430"/>
<dbReference type="Gene3D" id="1.10.510.10">
    <property type="entry name" value="Transferase(Phosphotransferase) domain 1"/>
    <property type="match status" value="1"/>
</dbReference>
<protein>
    <submittedName>
        <fullName evidence="9">CAMK/CAMK1 protein kinase</fullName>
    </submittedName>
</protein>
<keyword evidence="1 7" id="KW-0723">Serine/threonine-protein kinase</keyword>
<dbReference type="GeneID" id="16070238"/>
<keyword evidence="2" id="KW-0808">Transferase</keyword>
<dbReference type="SMR" id="F2UML5"/>
<reference evidence="9" key="1">
    <citation type="submission" date="2009-08" db="EMBL/GenBank/DDBJ databases">
        <title>Annotation of Salpingoeca rosetta.</title>
        <authorList>
            <consortium name="The Broad Institute Genome Sequencing Platform"/>
            <person name="Russ C."/>
            <person name="Cuomo C."/>
            <person name="Burger G."/>
            <person name="Gray M.W."/>
            <person name="Holland P.W.H."/>
            <person name="King N."/>
            <person name="Lang F.B.F."/>
            <person name="Roger A.J."/>
            <person name="Ruiz-Trillo I."/>
            <person name="Young S.K."/>
            <person name="Zeng Q."/>
            <person name="Gargeya S."/>
            <person name="Alvarado L."/>
            <person name="Berlin A."/>
            <person name="Chapman S.B."/>
            <person name="Chen Z."/>
            <person name="Freedman E."/>
            <person name="Gellesch M."/>
            <person name="Goldberg J."/>
            <person name="Griggs A."/>
            <person name="Gujja S."/>
            <person name="Heilman E."/>
            <person name="Heiman D."/>
            <person name="Howarth C."/>
            <person name="Mehta T."/>
            <person name="Neiman D."/>
            <person name="Pearson M."/>
            <person name="Roberts A."/>
            <person name="Saif S."/>
            <person name="Shea T."/>
            <person name="Shenoy N."/>
            <person name="Sisk P."/>
            <person name="Stolte C."/>
            <person name="Sykes S."/>
            <person name="White J."/>
            <person name="Yandava C."/>
            <person name="Haas B."/>
            <person name="Nusbaum C."/>
            <person name="Birren B."/>
        </authorList>
    </citation>
    <scope>NUCLEOTIDE SEQUENCE</scope>
    <source>
        <strain evidence="9">ATCC 50818</strain>
    </source>
</reference>
<dbReference type="PROSITE" id="PS00108">
    <property type="entry name" value="PROTEIN_KINASE_ST"/>
    <property type="match status" value="1"/>
</dbReference>
<dbReference type="SUPFAM" id="SSF56112">
    <property type="entry name" value="Protein kinase-like (PK-like)"/>
    <property type="match status" value="1"/>
</dbReference>
<dbReference type="FunFam" id="1.10.510.10:FF:000026">
    <property type="entry name" value="Calcium/calmodulin-dependent protein kinase type 1"/>
    <property type="match status" value="1"/>
</dbReference>
<feature type="binding site" evidence="6">
    <location>
        <position position="34"/>
    </location>
    <ligand>
        <name>ATP</name>
        <dbReference type="ChEBI" id="CHEBI:30616"/>
    </ligand>
</feature>
<dbReference type="CDD" id="cd05117">
    <property type="entry name" value="STKc_CAMK"/>
    <property type="match status" value="1"/>
</dbReference>
<name>F2UML5_SALR5</name>
<feature type="domain" description="Protein kinase" evidence="8">
    <location>
        <begin position="5"/>
        <end position="262"/>
    </location>
</feature>
<dbReference type="Pfam" id="PF00069">
    <property type="entry name" value="Pkinase"/>
    <property type="match status" value="1"/>
</dbReference>
<evidence type="ECO:0000259" key="8">
    <source>
        <dbReference type="PROSITE" id="PS50011"/>
    </source>
</evidence>
<dbReference type="OMA" id="HERKICH"/>
<comment type="similarity">
    <text evidence="7">Belongs to the protein kinase superfamily.</text>
</comment>
<dbReference type="InterPro" id="IPR008271">
    <property type="entry name" value="Ser/Thr_kinase_AS"/>
</dbReference>
<organism evidence="9 10">
    <name type="scientific">Salpingoeca rosetta (strain ATCC 50818 / BSB-021)</name>
    <dbReference type="NCBI Taxonomy" id="946362"/>
    <lineage>
        <taxon>Eukaryota</taxon>
        <taxon>Choanoflagellata</taxon>
        <taxon>Craspedida</taxon>
        <taxon>Salpingoecidae</taxon>
        <taxon>Salpingoeca</taxon>
    </lineage>
</organism>
<dbReference type="PROSITE" id="PS00107">
    <property type="entry name" value="PROTEIN_KINASE_ATP"/>
    <property type="match status" value="1"/>
</dbReference>
<evidence type="ECO:0000256" key="4">
    <source>
        <dbReference type="ARBA" id="ARBA00022777"/>
    </source>
</evidence>
<evidence type="ECO:0000256" key="3">
    <source>
        <dbReference type="ARBA" id="ARBA00022741"/>
    </source>
</evidence>
<dbReference type="PROSITE" id="PS50011">
    <property type="entry name" value="PROTEIN_KINASE_DOM"/>
    <property type="match status" value="1"/>
</dbReference>
<evidence type="ECO:0000256" key="5">
    <source>
        <dbReference type="ARBA" id="ARBA00022840"/>
    </source>
</evidence>
<evidence type="ECO:0000256" key="2">
    <source>
        <dbReference type="ARBA" id="ARBA00022679"/>
    </source>
</evidence>
<dbReference type="Proteomes" id="UP000007799">
    <property type="component" value="Unassembled WGS sequence"/>
</dbReference>
<dbReference type="InterPro" id="IPR017441">
    <property type="entry name" value="Protein_kinase_ATP_BS"/>
</dbReference>
<gene>
    <name evidence="9" type="ORF">PTSG_09430</name>
</gene>
<dbReference type="eggNOG" id="KOG0032">
    <property type="taxonomic scope" value="Eukaryota"/>
</dbReference>
<dbReference type="SMART" id="SM00220">
    <property type="entry name" value="S_TKc"/>
    <property type="match status" value="1"/>
</dbReference>
<dbReference type="RefSeq" id="XP_004989687.1">
    <property type="nucleotide sequence ID" value="XM_004989630.1"/>
</dbReference>
<dbReference type="AlphaFoldDB" id="F2UML5"/>
<dbReference type="FunFam" id="3.30.200.20:FF:000042">
    <property type="entry name" value="Aurora kinase A"/>
    <property type="match status" value="1"/>
</dbReference>
<evidence type="ECO:0000256" key="1">
    <source>
        <dbReference type="ARBA" id="ARBA00022527"/>
    </source>
</evidence>
<dbReference type="PANTHER" id="PTHR24347">
    <property type="entry name" value="SERINE/THREONINE-PROTEIN KINASE"/>
    <property type="match status" value="1"/>
</dbReference>
<keyword evidence="5 6" id="KW-0067">ATP-binding</keyword>
<evidence type="ECO:0000313" key="10">
    <source>
        <dbReference type="Proteomes" id="UP000007799"/>
    </source>
</evidence>